<dbReference type="RefSeq" id="XP_002783315.1">
    <property type="nucleotide sequence ID" value="XM_002783269.1"/>
</dbReference>
<protein>
    <submittedName>
        <fullName evidence="2">Uncharacterized protein</fullName>
    </submittedName>
</protein>
<accession>C5KKJ9</accession>
<name>C5KKJ9_PERM5</name>
<proteinExistence type="predicted"/>
<dbReference type="EMBL" id="GG673688">
    <property type="protein sequence ID" value="EER15111.1"/>
    <property type="molecule type" value="Genomic_DNA"/>
</dbReference>
<feature type="region of interest" description="Disordered" evidence="1">
    <location>
        <begin position="69"/>
        <end position="90"/>
    </location>
</feature>
<reference evidence="2 3" key="1">
    <citation type="submission" date="2008-07" db="EMBL/GenBank/DDBJ databases">
        <authorList>
            <person name="El-Sayed N."/>
            <person name="Caler E."/>
            <person name="Inman J."/>
            <person name="Amedeo P."/>
            <person name="Hass B."/>
            <person name="Wortman J."/>
        </authorList>
    </citation>
    <scope>NUCLEOTIDE SEQUENCE [LARGE SCALE GENOMIC DNA]</scope>
    <source>
        <strain evidence="3">ATCC 50983 / TXsc</strain>
    </source>
</reference>
<evidence type="ECO:0000313" key="3">
    <source>
        <dbReference type="Proteomes" id="UP000007800"/>
    </source>
</evidence>
<keyword evidence="3" id="KW-1185">Reference proteome</keyword>
<gene>
    <name evidence="2" type="ORF">Pmar_PMAR023437</name>
</gene>
<dbReference type="GeneID" id="9061994"/>
<evidence type="ECO:0000313" key="2">
    <source>
        <dbReference type="EMBL" id="EER15111.1"/>
    </source>
</evidence>
<dbReference type="AlphaFoldDB" id="C5KKJ9"/>
<evidence type="ECO:0000256" key="1">
    <source>
        <dbReference type="SAM" id="MobiDB-lite"/>
    </source>
</evidence>
<dbReference type="InParanoid" id="C5KKJ9"/>
<sequence length="193" mass="22141">MLLGRMGVLKLRLVPQTHLRRYRDVYNATGKWEDLMAKAMRRANAKPGLTGKSSFEIFFGRARREEEELRLAPGGATQALNPPSRDEKPPVLDDIEKEREALKDDLIQAKEERPLVTTLRPRRKAQMPKIGDRVLVFRPDPFGGAGHGQGKYSRDWYRVVNIDLPSLRVEVRKSDTAESTSWESLRNIRPFYG</sequence>
<organism evidence="3">
    <name type="scientific">Perkinsus marinus (strain ATCC 50983 / TXsc)</name>
    <dbReference type="NCBI Taxonomy" id="423536"/>
    <lineage>
        <taxon>Eukaryota</taxon>
        <taxon>Sar</taxon>
        <taxon>Alveolata</taxon>
        <taxon>Perkinsozoa</taxon>
        <taxon>Perkinsea</taxon>
        <taxon>Perkinsida</taxon>
        <taxon>Perkinsidae</taxon>
        <taxon>Perkinsus</taxon>
    </lineage>
</organism>
<dbReference type="Proteomes" id="UP000007800">
    <property type="component" value="Unassembled WGS sequence"/>
</dbReference>